<proteinExistence type="predicted"/>
<evidence type="ECO:0000256" key="1">
    <source>
        <dbReference type="SAM" id="Coils"/>
    </source>
</evidence>
<reference evidence="3 4" key="1">
    <citation type="submission" date="2019-02" db="EMBL/GenBank/DDBJ databases">
        <title>The Batch Genome Submission of Acinetobacter spp. strains.</title>
        <authorList>
            <person name="Qin J."/>
            <person name="Hu Y."/>
            <person name="Ye H."/>
            <person name="Wei L."/>
            <person name="Feng Y."/>
            <person name="Zong Z."/>
        </authorList>
    </citation>
    <scope>NUCLEOTIDE SEQUENCE [LARGE SCALE GENOMIC DNA]</scope>
    <source>
        <strain evidence="3 4">WCHAW060049</strain>
    </source>
</reference>
<dbReference type="Proteomes" id="UP000293863">
    <property type="component" value="Unassembled WGS sequence"/>
</dbReference>
<evidence type="ECO:0000259" key="2">
    <source>
        <dbReference type="Pfam" id="PF05225"/>
    </source>
</evidence>
<organism evidence="3 4">
    <name type="scientific">Acinetobacter wuhouensis</name>
    <dbReference type="NCBI Taxonomy" id="1879050"/>
    <lineage>
        <taxon>Bacteria</taxon>
        <taxon>Pseudomonadati</taxon>
        <taxon>Pseudomonadota</taxon>
        <taxon>Gammaproteobacteria</taxon>
        <taxon>Moraxellales</taxon>
        <taxon>Moraxellaceae</taxon>
        <taxon>Acinetobacter</taxon>
    </lineage>
</organism>
<feature type="domain" description="HTH psq-type" evidence="2">
    <location>
        <begin position="4"/>
        <end position="31"/>
    </location>
</feature>
<keyword evidence="1" id="KW-0175">Coiled coil</keyword>
<evidence type="ECO:0000313" key="3">
    <source>
        <dbReference type="EMBL" id="RZG42892.1"/>
    </source>
</evidence>
<dbReference type="NCBIfam" id="NF038291">
    <property type="entry name" value="rep_pAB02_ORF2"/>
    <property type="match status" value="1"/>
</dbReference>
<sequence length="137" mass="15726">MSNVSINQASKLFKVSRNTIYARIKKGDMTKSIDGNVSVQDMMRLFGNKADKKATEQAVTELLNTVNNTEQLIEQPKSNNEQLLQQKIEQLEGQVEQLEKQLEYVKANEAWLKQQLDQKLIEHKNHEKKGLLGRLFG</sequence>
<keyword evidence="4" id="KW-1185">Reference proteome</keyword>
<keyword evidence="3" id="KW-0238">DNA-binding</keyword>
<protein>
    <submittedName>
        <fullName evidence="3">DNA-binding protein</fullName>
    </submittedName>
</protein>
<feature type="coiled-coil region" evidence="1">
    <location>
        <begin position="52"/>
        <end position="115"/>
    </location>
</feature>
<gene>
    <name evidence="3" type="ORF">EXU28_18445</name>
</gene>
<dbReference type="AlphaFoldDB" id="A0A4Q7AF22"/>
<accession>A0A4Q7AF22</accession>
<dbReference type="InterPro" id="IPR047783">
    <property type="entry name" value="ORF2/OrfX-like"/>
</dbReference>
<dbReference type="GO" id="GO:0003677">
    <property type="term" value="F:DNA binding"/>
    <property type="evidence" value="ECO:0007669"/>
    <property type="project" value="UniProtKB-KW"/>
</dbReference>
<name>A0A4Q7AF22_9GAMM</name>
<dbReference type="RefSeq" id="WP_130169005.1">
    <property type="nucleotide sequence ID" value="NZ_SGSQ01000049.1"/>
</dbReference>
<dbReference type="InterPro" id="IPR007889">
    <property type="entry name" value="HTH_Psq"/>
</dbReference>
<comment type="caution">
    <text evidence="3">The sequence shown here is derived from an EMBL/GenBank/DDBJ whole genome shotgun (WGS) entry which is preliminary data.</text>
</comment>
<evidence type="ECO:0000313" key="4">
    <source>
        <dbReference type="Proteomes" id="UP000293863"/>
    </source>
</evidence>
<dbReference type="EMBL" id="SGSQ01000049">
    <property type="protein sequence ID" value="RZG42892.1"/>
    <property type="molecule type" value="Genomic_DNA"/>
</dbReference>
<dbReference type="Pfam" id="PF05225">
    <property type="entry name" value="HTH_psq"/>
    <property type="match status" value="1"/>
</dbReference>